<organism evidence="1 2">
    <name type="scientific">Pseudomonas cuatrocienegasensis</name>
    <dbReference type="NCBI Taxonomy" id="543360"/>
    <lineage>
        <taxon>Bacteria</taxon>
        <taxon>Pseudomonadati</taxon>
        <taxon>Pseudomonadota</taxon>
        <taxon>Gammaproteobacteria</taxon>
        <taxon>Pseudomonadales</taxon>
        <taxon>Pseudomonadaceae</taxon>
        <taxon>Pseudomonas</taxon>
    </lineage>
</organism>
<gene>
    <name evidence="1" type="ORF">SAMN05216600_11912</name>
</gene>
<sequence>MLSLFADQKLDSLDAPLAVLNKHVDFGLMAEKIDRWGPRPSRAQRRTSLRVYWSRSSCTTCPTSGWSSNYSIA</sequence>
<reference evidence="1 2" key="1">
    <citation type="submission" date="2016-10" db="EMBL/GenBank/DDBJ databases">
        <authorList>
            <person name="Varghese N."/>
            <person name="Submissions S."/>
        </authorList>
    </citation>
    <scope>NUCLEOTIDE SEQUENCE [LARGE SCALE GENOMIC DNA]</scope>
    <source>
        <strain evidence="1 2">CIP 109853</strain>
    </source>
</reference>
<proteinExistence type="predicted"/>
<evidence type="ECO:0000313" key="1">
    <source>
        <dbReference type="EMBL" id="SER24550.1"/>
    </source>
</evidence>
<protein>
    <submittedName>
        <fullName evidence="1">Uncharacterized protein</fullName>
    </submittedName>
</protein>
<comment type="caution">
    <text evidence="1">The sequence shown here is derived from an EMBL/GenBank/DDBJ whole genome shotgun (WGS) entry which is preliminary data.</text>
</comment>
<name>A0ABY1BNC3_9PSED</name>
<keyword evidence="2" id="KW-1185">Reference proteome</keyword>
<evidence type="ECO:0000313" key="2">
    <source>
        <dbReference type="Proteomes" id="UP000198512"/>
    </source>
</evidence>
<dbReference type="Proteomes" id="UP000198512">
    <property type="component" value="Unassembled WGS sequence"/>
</dbReference>
<dbReference type="EMBL" id="FOFP01000019">
    <property type="protein sequence ID" value="SER24550.1"/>
    <property type="molecule type" value="Genomic_DNA"/>
</dbReference>
<accession>A0ABY1BNC3</accession>